<feature type="region of interest" description="Disordered" evidence="1">
    <location>
        <begin position="48"/>
        <end position="72"/>
    </location>
</feature>
<name>A0ABY6DFH6_9RHOB</name>
<proteinExistence type="predicted"/>
<protein>
    <submittedName>
        <fullName evidence="2">Uncharacterized protein</fullName>
    </submittedName>
</protein>
<evidence type="ECO:0000313" key="2">
    <source>
        <dbReference type="EMBL" id="UXX84922.1"/>
    </source>
</evidence>
<sequence length="72" mass="7877">MNNEWILDILTDLRSFALQNDLEALAEQLDQTRLLAAVELSSLSANAIPSDSEADKVESSANPRKFATPTSE</sequence>
<evidence type="ECO:0000256" key="1">
    <source>
        <dbReference type="SAM" id="MobiDB-lite"/>
    </source>
</evidence>
<organism evidence="2 3">
    <name type="scientific">Roseovarius pelagicus</name>
    <dbReference type="NCBI Taxonomy" id="2980108"/>
    <lineage>
        <taxon>Bacteria</taxon>
        <taxon>Pseudomonadati</taxon>
        <taxon>Pseudomonadota</taxon>
        <taxon>Alphaproteobacteria</taxon>
        <taxon>Rhodobacterales</taxon>
        <taxon>Roseobacteraceae</taxon>
        <taxon>Roseovarius</taxon>
    </lineage>
</organism>
<reference evidence="2" key="1">
    <citation type="submission" date="2022-10" db="EMBL/GenBank/DDBJ databases">
        <title>Roseovarius pelagicus sp. nov., isolated from Arctic seawater.</title>
        <authorList>
            <person name="Hong Y.W."/>
            <person name="Hwang C.Y."/>
        </authorList>
    </citation>
    <scope>NUCLEOTIDE SEQUENCE</scope>
    <source>
        <strain evidence="2">HL-MP18</strain>
    </source>
</reference>
<keyword evidence="3" id="KW-1185">Reference proteome</keyword>
<evidence type="ECO:0000313" key="3">
    <source>
        <dbReference type="Proteomes" id="UP001064087"/>
    </source>
</evidence>
<dbReference type="RefSeq" id="WP_263048999.1">
    <property type="nucleotide sequence ID" value="NZ_CP106738.1"/>
</dbReference>
<accession>A0ABY6DFH6</accession>
<gene>
    <name evidence="2" type="ORF">N7U68_09880</name>
</gene>
<dbReference type="EMBL" id="CP106738">
    <property type="protein sequence ID" value="UXX84922.1"/>
    <property type="molecule type" value="Genomic_DNA"/>
</dbReference>
<dbReference type="Proteomes" id="UP001064087">
    <property type="component" value="Chromosome"/>
</dbReference>